<keyword evidence="2" id="KW-0012">Acyltransferase</keyword>
<keyword evidence="3" id="KW-1185">Reference proteome</keyword>
<name>B0ERT9_ENTDS</name>
<dbReference type="EMBL" id="DS550549">
    <property type="protein sequence ID" value="EDR22734.1"/>
    <property type="molecule type" value="Genomic_DNA"/>
</dbReference>
<keyword evidence="1" id="KW-0732">Signal</keyword>
<dbReference type="Gene3D" id="3.40.50.1820">
    <property type="entry name" value="alpha/beta hydrolase"/>
    <property type="match status" value="1"/>
</dbReference>
<dbReference type="RefSeq" id="XP_001740811.1">
    <property type="nucleotide sequence ID" value="XM_001740759.1"/>
</dbReference>
<gene>
    <name evidence="2" type="ORF">EDI_336330</name>
</gene>
<dbReference type="SUPFAM" id="SSF53474">
    <property type="entry name" value="alpha/beta-Hydrolases"/>
    <property type="match status" value="1"/>
</dbReference>
<evidence type="ECO:0000313" key="3">
    <source>
        <dbReference type="Proteomes" id="UP000008076"/>
    </source>
</evidence>
<evidence type="ECO:0000256" key="1">
    <source>
        <dbReference type="SAM" id="SignalP"/>
    </source>
</evidence>
<dbReference type="Proteomes" id="UP000008076">
    <property type="component" value="Unassembled WGS sequence"/>
</dbReference>
<keyword evidence="2" id="KW-0808">Transferase</keyword>
<dbReference type="PANTHER" id="PTHR11440">
    <property type="entry name" value="LECITHIN-CHOLESTEROL ACYLTRANSFERASE-RELATED"/>
    <property type="match status" value="1"/>
</dbReference>
<dbReference type="EC" id="2.3.1.43" evidence="2"/>
<proteinExistence type="predicted"/>
<feature type="chain" id="PRO_5013017018" evidence="1">
    <location>
        <begin position="16"/>
        <end position="397"/>
    </location>
</feature>
<dbReference type="InterPro" id="IPR029058">
    <property type="entry name" value="AB_hydrolase_fold"/>
</dbReference>
<dbReference type="GO" id="GO:0004607">
    <property type="term" value="F:phosphatidylcholine-sterol O-acyltransferase activity"/>
    <property type="evidence" value="ECO:0007669"/>
    <property type="project" value="UniProtKB-EC"/>
</dbReference>
<dbReference type="OMA" id="INCWIDN"/>
<dbReference type="GO" id="GO:0006629">
    <property type="term" value="P:lipid metabolic process"/>
    <property type="evidence" value="ECO:0007669"/>
    <property type="project" value="InterPro"/>
</dbReference>
<dbReference type="GeneID" id="5885985"/>
<dbReference type="AlphaFoldDB" id="B0ERT9"/>
<dbReference type="eggNOG" id="KOG2369">
    <property type="taxonomic scope" value="Eukaryota"/>
</dbReference>
<protein>
    <submittedName>
        <fullName evidence="2">1-O-acylceramide synthase, putative</fullName>
        <ecNumber evidence="2">2.3.1.43</ecNumber>
    </submittedName>
</protein>
<dbReference type="VEuPathDB" id="AmoebaDB:EDI_336330"/>
<dbReference type="ESTHER" id="enthi-c4m0c3">
    <property type="family name" value="PC-sterol_acyltransferase"/>
</dbReference>
<feature type="signal peptide" evidence="1">
    <location>
        <begin position="1"/>
        <end position="15"/>
    </location>
</feature>
<dbReference type="Pfam" id="PF02450">
    <property type="entry name" value="LCAT"/>
    <property type="match status" value="1"/>
</dbReference>
<accession>B0ERT9</accession>
<evidence type="ECO:0000313" key="2">
    <source>
        <dbReference type="EMBL" id="EDR22734.1"/>
    </source>
</evidence>
<dbReference type="KEGG" id="edi:EDI_336330"/>
<reference evidence="3" key="1">
    <citation type="submission" date="2007-12" db="EMBL/GenBank/DDBJ databases">
        <title>Annotation of Entamoeba dispar SAW760.</title>
        <authorList>
            <person name="Lorenzi H."/>
            <person name="Inman J."/>
            <person name="Schobel S."/>
            <person name="Amedeo P."/>
            <person name="Caler E."/>
        </authorList>
    </citation>
    <scope>NUCLEOTIDE SEQUENCE [LARGE SCALE GENOMIC DNA]</scope>
    <source>
        <strain evidence="3">ATCC PRA-260 / SAW760</strain>
    </source>
</reference>
<sequence length="397" mass="45482">MNVIVLFLLCSLSNSETCSRKPVILIPGIMSSILDIKLNISKTDEHFEKKCKKVEDWERFWASYKLASECYLEYMHLQWENKTKQMKNYDGIEIRAPDFGKTYAVDTLWPEIPWKKITGIWRKFISHLEELGYRDGVDMMAAPYDWRFSQSKVIDIWLEQTKQLLLNSYKINGKKTVLISSSMGGYMAYRLLDYLGNDFCNQYVDQWIAISMPVMGSGVAVKMITVGEDLLHLNLPIDRLLKVIRSIESVVGLLPIDTLWNKDDLLMEIESTGERYTVGNITQFIQTIPTINEFGVYVYENTLKPYYEKNNYKVPNQVPLNCIISGGIETAASMSFKKSLDSLYTINYTDGDGMVNINSLKACSMFTSNVTYIGKSSHNDILKKDECFSVVKPLICG</sequence>
<organism evidence="3">
    <name type="scientific">Entamoeba dispar (strain ATCC PRA-260 / SAW760)</name>
    <dbReference type="NCBI Taxonomy" id="370354"/>
    <lineage>
        <taxon>Eukaryota</taxon>
        <taxon>Amoebozoa</taxon>
        <taxon>Evosea</taxon>
        <taxon>Archamoebae</taxon>
        <taxon>Mastigamoebida</taxon>
        <taxon>Entamoebidae</taxon>
        <taxon>Entamoeba</taxon>
    </lineage>
</organism>
<dbReference type="InterPro" id="IPR003386">
    <property type="entry name" value="LACT/PDAT_acylTrfase"/>
</dbReference>
<dbReference type="OrthoDB" id="190846at2759"/>